<dbReference type="Proteomes" id="UP000035016">
    <property type="component" value="Chromosome Chromosome"/>
</dbReference>
<accession>A0A0F7VKQ3</accession>
<name>A0A0F7VKQ3_STRLW</name>
<dbReference type="AlphaFoldDB" id="A0A0F7VKQ3"/>
<sequence length="81" mass="8190">MLSLRRFPLTGVCRGAGRGAQGQELGAFCGAAVAGGLTAVRSGLLRAVRLLVVLAHRAHCVGLALVGVAIRADAGVAGRLW</sequence>
<reference evidence="1 2" key="1">
    <citation type="submission" date="2015-02" db="EMBL/GenBank/DDBJ databases">
        <authorList>
            <person name="Gomez-Escribano P.J."/>
        </authorList>
    </citation>
    <scope>NUCLEOTIDE SEQUENCE [LARGE SCALE GENOMIC DNA]</scope>
    <source>
        <strain evidence="2">C34 (DSM 42122 / NRRL B-24963)</strain>
    </source>
</reference>
<evidence type="ECO:0000313" key="1">
    <source>
        <dbReference type="EMBL" id="CQR59504.1"/>
    </source>
</evidence>
<organism evidence="1 2">
    <name type="scientific">Streptomyces leeuwenhoekii</name>
    <dbReference type="NCBI Taxonomy" id="1437453"/>
    <lineage>
        <taxon>Bacteria</taxon>
        <taxon>Bacillati</taxon>
        <taxon>Actinomycetota</taxon>
        <taxon>Actinomycetes</taxon>
        <taxon>Kitasatosporales</taxon>
        <taxon>Streptomycetaceae</taxon>
        <taxon>Streptomyces</taxon>
    </lineage>
</organism>
<gene>
    <name evidence="1" type="primary">sle_00420</name>
</gene>
<proteinExistence type="predicted"/>
<dbReference type="KEGG" id="sle:sle_00420"/>
<evidence type="ECO:0000313" key="2">
    <source>
        <dbReference type="Proteomes" id="UP000035016"/>
    </source>
</evidence>
<dbReference type="EMBL" id="LN831790">
    <property type="protein sequence ID" value="CQR59504.1"/>
    <property type="molecule type" value="Genomic_DNA"/>
</dbReference>
<protein>
    <submittedName>
        <fullName evidence="1">Uncharacterized protein</fullName>
    </submittedName>
</protein>